<dbReference type="PaxDb" id="3055-EDP08329"/>
<keyword evidence="3" id="KW-1185">Reference proteome</keyword>
<dbReference type="Proteomes" id="UP000006906">
    <property type="component" value="Chromosome 6"/>
</dbReference>
<protein>
    <recommendedName>
        <fullName evidence="4">Glycosyltransferase family 92 protein</fullName>
    </recommendedName>
</protein>
<name>A0A2K3DMH2_CHLRE</name>
<gene>
    <name evidence="2" type="ORF">CHLRE_06g258250v5</name>
</gene>
<dbReference type="OMA" id="HAKHILM"/>
<evidence type="ECO:0008006" key="4">
    <source>
        <dbReference type="Google" id="ProtNLM"/>
    </source>
</evidence>
<organism evidence="2 3">
    <name type="scientific">Chlamydomonas reinhardtii</name>
    <name type="common">Chlamydomonas smithii</name>
    <dbReference type="NCBI Taxonomy" id="3055"/>
    <lineage>
        <taxon>Eukaryota</taxon>
        <taxon>Viridiplantae</taxon>
        <taxon>Chlorophyta</taxon>
        <taxon>core chlorophytes</taxon>
        <taxon>Chlorophyceae</taxon>
        <taxon>CS clade</taxon>
        <taxon>Chlamydomonadales</taxon>
        <taxon>Chlamydomonadaceae</taxon>
        <taxon>Chlamydomonas</taxon>
    </lineage>
</organism>
<dbReference type="AlphaFoldDB" id="A0A2K3DMH2"/>
<dbReference type="RefSeq" id="XP_042923446.1">
    <property type="nucleotide sequence ID" value="XM_043062740.1"/>
</dbReference>
<dbReference type="KEGG" id="cre:CHLRE_06g258250v5"/>
<evidence type="ECO:0000313" key="3">
    <source>
        <dbReference type="Proteomes" id="UP000006906"/>
    </source>
</evidence>
<dbReference type="InParanoid" id="A0A2K3DMH2"/>
<evidence type="ECO:0000256" key="1">
    <source>
        <dbReference type="SAM" id="SignalP"/>
    </source>
</evidence>
<dbReference type="GeneID" id="66053591"/>
<accession>A0A2K3DMH2</accession>
<reference evidence="2 3" key="1">
    <citation type="journal article" date="2007" name="Science">
        <title>The Chlamydomonas genome reveals the evolution of key animal and plant functions.</title>
        <authorList>
            <person name="Merchant S.S."/>
            <person name="Prochnik S.E."/>
            <person name="Vallon O."/>
            <person name="Harris E.H."/>
            <person name="Karpowicz S.J."/>
            <person name="Witman G.B."/>
            <person name="Terry A."/>
            <person name="Salamov A."/>
            <person name="Fritz-Laylin L.K."/>
            <person name="Marechal-Drouard L."/>
            <person name="Marshall W.F."/>
            <person name="Qu L.H."/>
            <person name="Nelson D.R."/>
            <person name="Sanderfoot A.A."/>
            <person name="Spalding M.H."/>
            <person name="Kapitonov V.V."/>
            <person name="Ren Q."/>
            <person name="Ferris P."/>
            <person name="Lindquist E."/>
            <person name="Shapiro H."/>
            <person name="Lucas S.M."/>
            <person name="Grimwood J."/>
            <person name="Schmutz J."/>
            <person name="Cardol P."/>
            <person name="Cerutti H."/>
            <person name="Chanfreau G."/>
            <person name="Chen C.L."/>
            <person name="Cognat V."/>
            <person name="Croft M.T."/>
            <person name="Dent R."/>
            <person name="Dutcher S."/>
            <person name="Fernandez E."/>
            <person name="Fukuzawa H."/>
            <person name="Gonzalez-Ballester D."/>
            <person name="Gonzalez-Halphen D."/>
            <person name="Hallmann A."/>
            <person name="Hanikenne M."/>
            <person name="Hippler M."/>
            <person name="Inwood W."/>
            <person name="Jabbari K."/>
            <person name="Kalanon M."/>
            <person name="Kuras R."/>
            <person name="Lefebvre P.A."/>
            <person name="Lemaire S.D."/>
            <person name="Lobanov A.V."/>
            <person name="Lohr M."/>
            <person name="Manuell A."/>
            <person name="Meier I."/>
            <person name="Mets L."/>
            <person name="Mittag M."/>
            <person name="Mittelmeier T."/>
            <person name="Moroney J.V."/>
            <person name="Moseley J."/>
            <person name="Napoli C."/>
            <person name="Nedelcu A.M."/>
            <person name="Niyogi K."/>
            <person name="Novoselov S.V."/>
            <person name="Paulsen I.T."/>
            <person name="Pazour G."/>
            <person name="Purton S."/>
            <person name="Ral J.P."/>
            <person name="Riano-Pachon D.M."/>
            <person name="Riekhof W."/>
            <person name="Rymarquis L."/>
            <person name="Schroda M."/>
            <person name="Stern D."/>
            <person name="Umen J."/>
            <person name="Willows R."/>
            <person name="Wilson N."/>
            <person name="Zimmer S.L."/>
            <person name="Allmer J."/>
            <person name="Balk J."/>
            <person name="Bisova K."/>
            <person name="Chen C.J."/>
            <person name="Elias M."/>
            <person name="Gendler K."/>
            <person name="Hauser C."/>
            <person name="Lamb M.R."/>
            <person name="Ledford H."/>
            <person name="Long J.C."/>
            <person name="Minagawa J."/>
            <person name="Page M.D."/>
            <person name="Pan J."/>
            <person name="Pootakham W."/>
            <person name="Roje S."/>
            <person name="Rose A."/>
            <person name="Stahlberg E."/>
            <person name="Terauchi A.M."/>
            <person name="Yang P."/>
            <person name="Ball S."/>
            <person name="Bowler C."/>
            <person name="Dieckmann C.L."/>
            <person name="Gladyshev V.N."/>
            <person name="Green P."/>
            <person name="Jorgensen R."/>
            <person name="Mayfield S."/>
            <person name="Mueller-Roeber B."/>
            <person name="Rajamani S."/>
            <person name="Sayre R.T."/>
            <person name="Brokstein P."/>
            <person name="Dubchak I."/>
            <person name="Goodstein D."/>
            <person name="Hornick L."/>
            <person name="Huang Y.W."/>
            <person name="Jhaveri J."/>
            <person name="Luo Y."/>
            <person name="Martinez D."/>
            <person name="Ngau W.C."/>
            <person name="Otillar B."/>
            <person name="Poliakov A."/>
            <person name="Porter A."/>
            <person name="Szajkowski L."/>
            <person name="Werner G."/>
            <person name="Zhou K."/>
            <person name="Grigoriev I.V."/>
            <person name="Rokhsar D.S."/>
            <person name="Grossman A.R."/>
        </authorList>
    </citation>
    <scope>NUCLEOTIDE SEQUENCE [LARGE SCALE GENOMIC DNA]</scope>
    <source>
        <strain evidence="3">CC-503</strain>
    </source>
</reference>
<feature type="chain" id="PRO_5014411160" description="Glycosyltransferase family 92 protein" evidence="1">
    <location>
        <begin position="24"/>
        <end position="539"/>
    </location>
</feature>
<feature type="signal peptide" evidence="1">
    <location>
        <begin position="1"/>
        <end position="23"/>
    </location>
</feature>
<evidence type="ECO:0000313" key="2">
    <source>
        <dbReference type="EMBL" id="PNW81739.1"/>
    </source>
</evidence>
<dbReference type="EMBL" id="CM008967">
    <property type="protein sequence ID" value="PNW81739.1"/>
    <property type="molecule type" value="Genomic_DNA"/>
</dbReference>
<dbReference type="Gramene" id="PNW81739">
    <property type="protein sequence ID" value="PNW81739"/>
    <property type="gene ID" value="CHLRE_06g258250v5"/>
</dbReference>
<keyword evidence="1" id="KW-0732">Signal</keyword>
<proteinExistence type="predicted"/>
<dbReference type="OrthoDB" id="531635at2759"/>
<sequence length="539" mass="58928">MAAKSLLGSLFALLVAFFARALAWQSNLGVLHLPKLYARAPIAESGPPPLVATIELDVWARRVGGPQPAYALPHQGKPAIRLLVWIGYAPDPHIRSFGHLALPVDPRAWAPQLVLEPEGPSPVIQSVLESRLKLLEVIGGHQLRPYSLRFELPPGLASATCFRLLERSYPDHKQPFCLPVEGLGVGELPAFAALPRRFREWSGADAGDEVRTVSVCDQLAPPQRYTDGVPALWAVVGPPRHPHSDRDWGQHLQQIAIRTVHYLAYHVAMGMSGLLLYTDAVQRHYLRRVPALQPYLTAGHLRLVDWDLPERNHADDGRGRPLGYNYDQALVTSHALLGLSACGANLLVLTTDFDEYLYSPKPGVRWPDSWAACMPRQSPPPQQRPVAVWGLMRFELLSSAVAPRDEAALWSASPQPAGEEAGAAAVVAQSPLLAYYDRRGAEPINRVHAKHILMPGREVVSFFVHEGAPLHGARQFVEADCLQLLHVSNYWRPRSHGGNGSLQHLDAGEFVEFRHWMAAGAAAAAAETAAGGAATATSR</sequence>